<keyword evidence="5" id="KW-0812">Transmembrane</keyword>
<dbReference type="GO" id="GO:0004497">
    <property type="term" value="F:monooxygenase activity"/>
    <property type="evidence" value="ECO:0007669"/>
    <property type="project" value="InterPro"/>
</dbReference>
<accession>A0AAV5CNZ9</accession>
<evidence type="ECO:0000256" key="1">
    <source>
        <dbReference type="ARBA" id="ARBA00010617"/>
    </source>
</evidence>
<dbReference type="SUPFAM" id="SSF48264">
    <property type="entry name" value="Cytochrome P450"/>
    <property type="match status" value="1"/>
</dbReference>
<feature type="signal peptide" evidence="6">
    <location>
        <begin position="1"/>
        <end position="22"/>
    </location>
</feature>
<dbReference type="PANTHER" id="PTHR24304">
    <property type="entry name" value="CYTOCHROME P450 FAMILY 7"/>
    <property type="match status" value="1"/>
</dbReference>
<dbReference type="GO" id="GO:0005506">
    <property type="term" value="F:iron ion binding"/>
    <property type="evidence" value="ECO:0007669"/>
    <property type="project" value="InterPro"/>
</dbReference>
<dbReference type="PANTHER" id="PTHR24304:SF2">
    <property type="entry name" value="24-HYDROXYCHOLESTEROL 7-ALPHA-HYDROXYLASE"/>
    <property type="match status" value="1"/>
</dbReference>
<dbReference type="GO" id="GO:0016705">
    <property type="term" value="F:oxidoreductase activity, acting on paired donors, with incorporation or reduction of molecular oxygen"/>
    <property type="evidence" value="ECO:0007669"/>
    <property type="project" value="InterPro"/>
</dbReference>
<evidence type="ECO:0000256" key="3">
    <source>
        <dbReference type="ARBA" id="ARBA00022723"/>
    </source>
</evidence>
<evidence type="ECO:0000256" key="4">
    <source>
        <dbReference type="ARBA" id="ARBA00023004"/>
    </source>
</evidence>
<keyword evidence="8" id="KW-1185">Reference proteome</keyword>
<gene>
    <name evidence="7" type="primary">ga16916</name>
    <name evidence="7" type="ORF">PR202_ga16916</name>
</gene>
<feature type="chain" id="PRO_5043349351" evidence="6">
    <location>
        <begin position="23"/>
        <end position="156"/>
    </location>
</feature>
<evidence type="ECO:0000256" key="5">
    <source>
        <dbReference type="SAM" id="Phobius"/>
    </source>
</evidence>
<dbReference type="Gene3D" id="1.10.630.10">
    <property type="entry name" value="Cytochrome P450"/>
    <property type="match status" value="1"/>
</dbReference>
<comment type="caution">
    <text evidence="7">The sequence shown here is derived from an EMBL/GenBank/DDBJ whole genome shotgun (WGS) entry which is preliminary data.</text>
</comment>
<keyword evidence="5" id="KW-0472">Membrane</keyword>
<dbReference type="InterPro" id="IPR050529">
    <property type="entry name" value="CYP450_sterol_14alpha_dmase"/>
</dbReference>
<name>A0AAV5CNZ9_ELECO</name>
<keyword evidence="3" id="KW-0479">Metal-binding</keyword>
<keyword evidence="4" id="KW-0408">Iron</keyword>
<comment type="similarity">
    <text evidence="1">Belongs to the cytochrome P450 family.</text>
</comment>
<reference evidence="7" key="2">
    <citation type="submission" date="2021-12" db="EMBL/GenBank/DDBJ databases">
        <title>Resequencing data analysis of finger millet.</title>
        <authorList>
            <person name="Hatakeyama M."/>
            <person name="Aluri S."/>
            <person name="Balachadran M.T."/>
            <person name="Sivarajan S.R."/>
            <person name="Poveda L."/>
            <person name="Shimizu-Inatsugi R."/>
            <person name="Schlapbach R."/>
            <person name="Sreeman S.M."/>
            <person name="Shimizu K.K."/>
        </authorList>
    </citation>
    <scope>NUCLEOTIDE SEQUENCE</scope>
</reference>
<dbReference type="InterPro" id="IPR036396">
    <property type="entry name" value="Cyt_P450_sf"/>
</dbReference>
<keyword evidence="2" id="KW-0349">Heme</keyword>
<protein>
    <submittedName>
        <fullName evidence="7">Uncharacterized protein</fullName>
    </submittedName>
</protein>
<evidence type="ECO:0000256" key="2">
    <source>
        <dbReference type="ARBA" id="ARBA00022617"/>
    </source>
</evidence>
<feature type="transmembrane region" description="Helical" evidence="5">
    <location>
        <begin position="38"/>
        <end position="56"/>
    </location>
</feature>
<evidence type="ECO:0000313" key="7">
    <source>
        <dbReference type="EMBL" id="GJM99782.1"/>
    </source>
</evidence>
<dbReference type="GO" id="GO:0020037">
    <property type="term" value="F:heme binding"/>
    <property type="evidence" value="ECO:0007669"/>
    <property type="project" value="InterPro"/>
</dbReference>
<dbReference type="EMBL" id="BQKI01000008">
    <property type="protein sequence ID" value="GJM99782.1"/>
    <property type="molecule type" value="Genomic_DNA"/>
</dbReference>
<keyword evidence="6" id="KW-0732">Signal</keyword>
<keyword evidence="5" id="KW-1133">Transmembrane helix</keyword>
<dbReference type="Proteomes" id="UP001054889">
    <property type="component" value="Unassembled WGS sequence"/>
</dbReference>
<evidence type="ECO:0000313" key="8">
    <source>
        <dbReference type="Proteomes" id="UP001054889"/>
    </source>
</evidence>
<reference evidence="7" key="1">
    <citation type="journal article" date="2018" name="DNA Res.">
        <title>Multiple hybrid de novo genome assembly of finger millet, an orphan allotetraploid crop.</title>
        <authorList>
            <person name="Hatakeyama M."/>
            <person name="Aluri S."/>
            <person name="Balachadran M.T."/>
            <person name="Sivarajan S.R."/>
            <person name="Patrignani A."/>
            <person name="Gruter S."/>
            <person name="Poveda L."/>
            <person name="Shimizu-Inatsugi R."/>
            <person name="Baeten J."/>
            <person name="Francoijs K.J."/>
            <person name="Nataraja K.N."/>
            <person name="Reddy Y.A.N."/>
            <person name="Phadnis S."/>
            <person name="Ravikumar R.L."/>
            <person name="Schlapbach R."/>
            <person name="Sreeman S.M."/>
            <person name="Shimizu K.K."/>
        </authorList>
    </citation>
    <scope>NUCLEOTIDE SEQUENCE</scope>
</reference>
<organism evidence="7 8">
    <name type="scientific">Eleusine coracana subsp. coracana</name>
    <dbReference type="NCBI Taxonomy" id="191504"/>
    <lineage>
        <taxon>Eukaryota</taxon>
        <taxon>Viridiplantae</taxon>
        <taxon>Streptophyta</taxon>
        <taxon>Embryophyta</taxon>
        <taxon>Tracheophyta</taxon>
        <taxon>Spermatophyta</taxon>
        <taxon>Magnoliopsida</taxon>
        <taxon>Liliopsida</taxon>
        <taxon>Poales</taxon>
        <taxon>Poaceae</taxon>
        <taxon>PACMAD clade</taxon>
        <taxon>Chloridoideae</taxon>
        <taxon>Cynodonteae</taxon>
        <taxon>Eleusininae</taxon>
        <taxon>Eleusine</taxon>
    </lineage>
</organism>
<sequence length="156" mass="17250">MLLWSAIALVFITTAIIKIASARTLFQPRCNKSPLPPLVGGFSLIGLSYTLLMKGVRAMIGEQEKRLGGVFTISILGWKVTFLVGPEVSDHFYQGLDSEISHGNILDFTVPMFGKEVGHGVDIATQNEQIRFCQNALKPSKCRSHIYPMVQEAEVR</sequence>
<dbReference type="AlphaFoldDB" id="A0AAV5CNZ9"/>
<evidence type="ECO:0000256" key="6">
    <source>
        <dbReference type="SAM" id="SignalP"/>
    </source>
</evidence>
<proteinExistence type="inferred from homology"/>